<gene>
    <name evidence="1" type="ORF">CZ814_03728</name>
</gene>
<dbReference type="AlphaFoldDB" id="A0A1T4UU87"/>
<evidence type="ECO:0000313" key="1">
    <source>
        <dbReference type="EMBL" id="SKA56299.1"/>
    </source>
</evidence>
<protein>
    <submittedName>
        <fullName evidence="1">Uncharacterized protein</fullName>
    </submittedName>
</protein>
<name>A0A1T4UU87_9GAMM</name>
<dbReference type="OrthoDB" id="5882226at2"/>
<proteinExistence type="predicted"/>
<dbReference type="RefSeq" id="WP_080176398.1">
    <property type="nucleotide sequence ID" value="NZ_AP024854.1"/>
</dbReference>
<accession>A0A1T4UU87</accession>
<evidence type="ECO:0000313" key="2">
    <source>
        <dbReference type="Proteomes" id="UP000191116"/>
    </source>
</evidence>
<dbReference type="Proteomes" id="UP000191116">
    <property type="component" value="Unassembled WGS sequence"/>
</dbReference>
<organism evidence="1 2">
    <name type="scientific">Photobacterium toruni</name>
    <dbReference type="NCBI Taxonomy" id="1935446"/>
    <lineage>
        <taxon>Bacteria</taxon>
        <taxon>Pseudomonadati</taxon>
        <taxon>Pseudomonadota</taxon>
        <taxon>Gammaproteobacteria</taxon>
        <taxon>Vibrionales</taxon>
        <taxon>Vibrionaceae</taxon>
        <taxon>Photobacterium</taxon>
    </lineage>
</organism>
<sequence>MFIDYWKSLSSTEKKELAQVVNSKVSYLRHVANGRHVAGIVLAKKLHDATEGIIDKHKLRPDFFIH</sequence>
<dbReference type="EMBL" id="FUWP01000033">
    <property type="protein sequence ID" value="SKA56299.1"/>
    <property type="molecule type" value="Genomic_DNA"/>
</dbReference>
<reference evidence="1 2" key="1">
    <citation type="submission" date="2017-02" db="EMBL/GenBank/DDBJ databases">
        <authorList>
            <person name="Peterson S.W."/>
        </authorList>
    </citation>
    <scope>NUCLEOTIDE SEQUENCE [LARGE SCALE GENOMIC DNA]</scope>
    <source>
        <strain evidence="1 2">CECT 9189</strain>
    </source>
</reference>